<dbReference type="AlphaFoldDB" id="A0A840FWT3"/>
<comment type="caution">
    <text evidence="2">The sequence shown here is derived from an EMBL/GenBank/DDBJ whole genome shotgun (WGS) entry which is preliminary data.</text>
</comment>
<keyword evidence="3" id="KW-1185">Reference proteome</keyword>
<name>A0A840FWT3_RHOTE</name>
<dbReference type="EMBL" id="JACIGE010000002">
    <property type="protein sequence ID" value="MBB4246547.1"/>
    <property type="molecule type" value="Genomic_DNA"/>
</dbReference>
<organism evidence="2 3">
    <name type="scientific">Rhodocyclus tenuis</name>
    <name type="common">Rhodospirillum tenue</name>
    <dbReference type="NCBI Taxonomy" id="1066"/>
    <lineage>
        <taxon>Bacteria</taxon>
        <taxon>Pseudomonadati</taxon>
        <taxon>Pseudomonadota</taxon>
        <taxon>Betaproteobacteria</taxon>
        <taxon>Rhodocyclales</taxon>
        <taxon>Rhodocyclaceae</taxon>
        <taxon>Rhodocyclus</taxon>
    </lineage>
</organism>
<sequence length="61" mass="6472">MAEDKKPSKPAVYPDRNKTHDKAVPLSDQRGHGWAVTNTMPAPPNPHRGGNGGNGGKGDKK</sequence>
<evidence type="ECO:0000256" key="1">
    <source>
        <dbReference type="SAM" id="MobiDB-lite"/>
    </source>
</evidence>
<evidence type="ECO:0000313" key="2">
    <source>
        <dbReference type="EMBL" id="MBB4246547.1"/>
    </source>
</evidence>
<gene>
    <name evidence="2" type="ORF">GGD90_000904</name>
</gene>
<accession>A0A840FWT3</accession>
<evidence type="ECO:0000313" key="3">
    <source>
        <dbReference type="Proteomes" id="UP000587070"/>
    </source>
</evidence>
<dbReference type="RefSeq" id="WP_153114608.1">
    <property type="nucleotide sequence ID" value="NZ_JACIGE010000002.1"/>
</dbReference>
<feature type="compositionally biased region" description="Gly residues" evidence="1">
    <location>
        <begin position="49"/>
        <end position="61"/>
    </location>
</feature>
<reference evidence="2 3" key="1">
    <citation type="submission" date="2020-08" db="EMBL/GenBank/DDBJ databases">
        <title>Genome sequencing of Purple Non-Sulfur Bacteria from various extreme environments.</title>
        <authorList>
            <person name="Mayer M."/>
        </authorList>
    </citation>
    <scope>NUCLEOTIDE SEQUENCE [LARGE SCALE GENOMIC DNA]</scope>
    <source>
        <strain evidence="2 3">2761</strain>
    </source>
</reference>
<feature type="region of interest" description="Disordered" evidence="1">
    <location>
        <begin position="1"/>
        <end position="61"/>
    </location>
</feature>
<proteinExistence type="predicted"/>
<protein>
    <submittedName>
        <fullName evidence="2">Uncharacterized protein</fullName>
    </submittedName>
</protein>
<dbReference type="Proteomes" id="UP000587070">
    <property type="component" value="Unassembled WGS sequence"/>
</dbReference>